<protein>
    <submittedName>
        <fullName evidence="1">Nucleoside 2-deoxyribosyltransferase domain-containing protein</fullName>
    </submittedName>
</protein>
<gene>
    <name evidence="1" type="ORF">ACFP2T_42005</name>
</gene>
<dbReference type="InterPro" id="IPR039470">
    <property type="entry name" value="Nuc_deoxyri_tr2"/>
</dbReference>
<sequence>MPYRVNYHDAIDVNRLVAVTESLVDARQVIDAVTVEVPPAAGRLAAVEDPVLGLDLRVIQPPQTLETAHGLPVVYLGGTVDPRDNWQATATAALRPHPAIIINSRRERPTREGQDAEASVRWRRDHLFFADVALYWFSDGDPDPIAMLELGLVVDRRVRLAVGASPRCTRRAALAAHLRYVDTADLHDTFADTVAAASRLVEDRPAGQLAMSRMLSEPAAVAWTLRHAIESARHPDLPDRLDEIAGEAGRAGGVGFEPSLLTRIYVAVDRLRLDGSDPLGWAQLHDAAIALSARHRSD</sequence>
<dbReference type="Gene3D" id="3.40.50.450">
    <property type="match status" value="1"/>
</dbReference>
<evidence type="ECO:0000313" key="2">
    <source>
        <dbReference type="Proteomes" id="UP001596203"/>
    </source>
</evidence>
<evidence type="ECO:0000313" key="1">
    <source>
        <dbReference type="EMBL" id="MFC6022718.1"/>
    </source>
</evidence>
<comment type="caution">
    <text evidence="1">The sequence shown here is derived from an EMBL/GenBank/DDBJ whole genome shotgun (WGS) entry which is preliminary data.</text>
</comment>
<dbReference type="Pfam" id="PF15891">
    <property type="entry name" value="Nuc_deoxyri_tr2"/>
    <property type="match status" value="1"/>
</dbReference>
<dbReference type="EMBL" id="JBHSPR010000066">
    <property type="protein sequence ID" value="MFC6022718.1"/>
    <property type="molecule type" value="Genomic_DNA"/>
</dbReference>
<proteinExistence type="predicted"/>
<keyword evidence="2" id="KW-1185">Reference proteome</keyword>
<reference evidence="2" key="1">
    <citation type="journal article" date="2019" name="Int. J. Syst. Evol. Microbiol.">
        <title>The Global Catalogue of Microorganisms (GCM) 10K type strain sequencing project: providing services to taxonomists for standard genome sequencing and annotation.</title>
        <authorList>
            <consortium name="The Broad Institute Genomics Platform"/>
            <consortium name="The Broad Institute Genome Sequencing Center for Infectious Disease"/>
            <person name="Wu L."/>
            <person name="Ma J."/>
        </authorList>
    </citation>
    <scope>NUCLEOTIDE SEQUENCE [LARGE SCALE GENOMIC DNA]</scope>
    <source>
        <strain evidence="2">ZS-35-S2</strain>
    </source>
</reference>
<dbReference type="RefSeq" id="WP_377432490.1">
    <property type="nucleotide sequence ID" value="NZ_JBHSPR010000066.1"/>
</dbReference>
<name>A0ABW1KQ66_9ACTN</name>
<accession>A0ABW1KQ66</accession>
<dbReference type="Proteomes" id="UP001596203">
    <property type="component" value="Unassembled WGS sequence"/>
</dbReference>
<organism evidence="1 2">
    <name type="scientific">Plantactinospora solaniradicis</name>
    <dbReference type="NCBI Taxonomy" id="1723736"/>
    <lineage>
        <taxon>Bacteria</taxon>
        <taxon>Bacillati</taxon>
        <taxon>Actinomycetota</taxon>
        <taxon>Actinomycetes</taxon>
        <taxon>Micromonosporales</taxon>
        <taxon>Micromonosporaceae</taxon>
        <taxon>Plantactinospora</taxon>
    </lineage>
</organism>